<comment type="caution">
    <text evidence="3">The sequence shown here is derived from an EMBL/GenBank/DDBJ whole genome shotgun (WGS) entry which is preliminary data.</text>
</comment>
<sequence length="116" mass="12786">MTSSLFSLPLLEAKDLSNNQLTGHIDEFQSNSLRSIELSNNRLQGSIPSFIFELVNLTDLTLSSNNLTGIVEINMFATLKKLERLNISHNSLSVSTAIKLNSSFPNVYSLSCHLAT</sequence>
<comment type="subcellular location">
    <subcellularLocation>
        <location evidence="1">Cell envelope</location>
    </subcellularLocation>
</comment>
<accession>A0AAD5J7I8</accession>
<evidence type="ECO:0000313" key="2">
    <source>
        <dbReference type="EMBL" id="KAI9185390.1"/>
    </source>
</evidence>
<dbReference type="InterPro" id="IPR032675">
    <property type="entry name" value="LRR_dom_sf"/>
</dbReference>
<evidence type="ECO:0000313" key="4">
    <source>
        <dbReference type="Proteomes" id="UP001064489"/>
    </source>
</evidence>
<reference evidence="3" key="2">
    <citation type="submission" date="2023-02" db="EMBL/GenBank/DDBJ databases">
        <authorList>
            <person name="Swenson N.G."/>
            <person name="Wegrzyn J.L."/>
            <person name="Mcevoy S.L."/>
        </authorList>
    </citation>
    <scope>NUCLEOTIDE SEQUENCE</scope>
    <source>
        <strain evidence="3">91603</strain>
        <tissue evidence="3">Leaf</tissue>
    </source>
</reference>
<dbReference type="SUPFAM" id="SSF52058">
    <property type="entry name" value="L domain-like"/>
    <property type="match status" value="1"/>
</dbReference>
<name>A0AAD5J7I8_ACENE</name>
<dbReference type="PRINTS" id="PR00019">
    <property type="entry name" value="LEURICHRPT"/>
</dbReference>
<dbReference type="Pfam" id="PF13855">
    <property type="entry name" value="LRR_8"/>
    <property type="match status" value="1"/>
</dbReference>
<organism evidence="3 4">
    <name type="scientific">Acer negundo</name>
    <name type="common">Box elder</name>
    <dbReference type="NCBI Taxonomy" id="4023"/>
    <lineage>
        <taxon>Eukaryota</taxon>
        <taxon>Viridiplantae</taxon>
        <taxon>Streptophyta</taxon>
        <taxon>Embryophyta</taxon>
        <taxon>Tracheophyta</taxon>
        <taxon>Spermatophyta</taxon>
        <taxon>Magnoliopsida</taxon>
        <taxon>eudicotyledons</taxon>
        <taxon>Gunneridae</taxon>
        <taxon>Pentapetalae</taxon>
        <taxon>rosids</taxon>
        <taxon>malvids</taxon>
        <taxon>Sapindales</taxon>
        <taxon>Sapindaceae</taxon>
        <taxon>Hippocastanoideae</taxon>
        <taxon>Acereae</taxon>
        <taxon>Acer</taxon>
    </lineage>
</organism>
<dbReference type="PANTHER" id="PTHR48059">
    <property type="entry name" value="POLYGALACTURONASE INHIBITOR 1"/>
    <property type="match status" value="1"/>
</dbReference>
<keyword evidence="4" id="KW-1185">Reference proteome</keyword>
<dbReference type="Proteomes" id="UP001064489">
    <property type="component" value="Chromosome 3"/>
</dbReference>
<evidence type="ECO:0000313" key="3">
    <source>
        <dbReference type="EMBL" id="KAI9188523.1"/>
    </source>
</evidence>
<evidence type="ECO:0008006" key="5">
    <source>
        <dbReference type="Google" id="ProtNLM"/>
    </source>
</evidence>
<dbReference type="PANTHER" id="PTHR48059:SF37">
    <property type="entry name" value="LEUCINE-RICH REPEAT PROTEIN FLOR 1-LIKE"/>
    <property type="match status" value="1"/>
</dbReference>
<dbReference type="EMBL" id="JAJSOW010000071">
    <property type="protein sequence ID" value="KAI9188523.1"/>
    <property type="molecule type" value="Genomic_DNA"/>
</dbReference>
<dbReference type="AlphaFoldDB" id="A0AAD5J7I8"/>
<protein>
    <recommendedName>
        <fullName evidence="5">Non-specific serine/threonine protein kinase</fullName>
    </recommendedName>
</protein>
<proteinExistence type="predicted"/>
<dbReference type="EMBL" id="JAJSOW010000100">
    <property type="protein sequence ID" value="KAI9185390.1"/>
    <property type="molecule type" value="Genomic_DNA"/>
</dbReference>
<dbReference type="InterPro" id="IPR051848">
    <property type="entry name" value="PGIP"/>
</dbReference>
<dbReference type="Gene3D" id="3.80.10.10">
    <property type="entry name" value="Ribonuclease Inhibitor"/>
    <property type="match status" value="1"/>
</dbReference>
<gene>
    <name evidence="2" type="ORF">LWI28_006748</name>
    <name evidence="3" type="ORF">LWI28_024702</name>
</gene>
<evidence type="ECO:0000256" key="1">
    <source>
        <dbReference type="ARBA" id="ARBA00004196"/>
    </source>
</evidence>
<reference evidence="3" key="1">
    <citation type="journal article" date="2022" name="Plant J.">
        <title>Strategies of tolerance reflected in two North American maple genomes.</title>
        <authorList>
            <person name="McEvoy S.L."/>
            <person name="Sezen U.U."/>
            <person name="Trouern-Trend A."/>
            <person name="McMahon S.M."/>
            <person name="Schaberg P.G."/>
            <person name="Yang J."/>
            <person name="Wegrzyn J.L."/>
            <person name="Swenson N.G."/>
        </authorList>
    </citation>
    <scope>NUCLEOTIDE SEQUENCE</scope>
    <source>
        <strain evidence="3">91603</strain>
    </source>
</reference>
<dbReference type="InterPro" id="IPR001611">
    <property type="entry name" value="Leu-rich_rpt"/>
</dbReference>